<evidence type="ECO:0000313" key="4">
    <source>
        <dbReference type="EMBL" id="MEH8016574.1"/>
    </source>
</evidence>
<dbReference type="SMART" id="SM01007">
    <property type="entry name" value="Aldolase_II"/>
    <property type="match status" value="1"/>
</dbReference>
<proteinExistence type="predicted"/>
<name>A0ABU8C428_9GAMM</name>
<evidence type="ECO:0000256" key="1">
    <source>
        <dbReference type="ARBA" id="ARBA00022723"/>
    </source>
</evidence>
<evidence type="ECO:0000259" key="3">
    <source>
        <dbReference type="SMART" id="SM01007"/>
    </source>
</evidence>
<dbReference type="RefSeq" id="WP_335734991.1">
    <property type="nucleotide sequence ID" value="NZ_JALAAR010000003.1"/>
</dbReference>
<organism evidence="4 5">
    <name type="scientific">Rheinheimera muenzenbergensis</name>
    <dbReference type="NCBI Taxonomy" id="1193628"/>
    <lineage>
        <taxon>Bacteria</taxon>
        <taxon>Pseudomonadati</taxon>
        <taxon>Pseudomonadota</taxon>
        <taxon>Gammaproteobacteria</taxon>
        <taxon>Chromatiales</taxon>
        <taxon>Chromatiaceae</taxon>
        <taxon>Rheinheimera</taxon>
    </lineage>
</organism>
<dbReference type="Gene3D" id="3.40.225.10">
    <property type="entry name" value="Class II aldolase/adducin N-terminal domain"/>
    <property type="match status" value="1"/>
</dbReference>
<keyword evidence="5" id="KW-1185">Reference proteome</keyword>
<keyword evidence="1" id="KW-0479">Metal-binding</keyword>
<keyword evidence="2" id="KW-0456">Lyase</keyword>
<accession>A0ABU8C428</accession>
<reference evidence="4 5" key="1">
    <citation type="journal article" date="2023" name="Ecotoxicol. Environ. Saf.">
        <title>Mercury remediation potential of mercury-resistant strain Rheinheimera metallidurans sp. nov. isolated from a municipal waste dumping site.</title>
        <authorList>
            <person name="Yadav V."/>
            <person name="Manjhi A."/>
            <person name="Vadakedath N."/>
        </authorList>
    </citation>
    <scope>NUCLEOTIDE SEQUENCE [LARGE SCALE GENOMIC DNA]</scope>
    <source>
        <strain evidence="4 5">E-49</strain>
    </source>
</reference>
<dbReference type="Proteomes" id="UP001375382">
    <property type="component" value="Unassembled WGS sequence"/>
</dbReference>
<dbReference type="EMBL" id="JALAAR010000003">
    <property type="protein sequence ID" value="MEH8016574.1"/>
    <property type="molecule type" value="Genomic_DNA"/>
</dbReference>
<dbReference type="Pfam" id="PF00596">
    <property type="entry name" value="Aldolase_II"/>
    <property type="match status" value="1"/>
</dbReference>
<dbReference type="SUPFAM" id="SSF53639">
    <property type="entry name" value="AraD/HMP-PK domain-like"/>
    <property type="match status" value="1"/>
</dbReference>
<gene>
    <name evidence="4" type="ORF">MN202_04985</name>
</gene>
<dbReference type="InterPro" id="IPR001303">
    <property type="entry name" value="Aldolase_II/adducin_N"/>
</dbReference>
<sequence>MTTTLQATTTLRPLSAHAIQAQHEITEAGRYLLEFGALAPAGRSGAFNGGIRLPDSDHFVIASRGGAIEVSLSGQHLAGEPNRGLIEVIEIYASVFRERPDLNAIIHTHSPNLTAYAIAHKPFPLRYWSVAKRAGVDEIPLGDWAPRYAAEPVLASLRKAPSAPAVLLRNRGLFAWGKEGVLALARQLASLEEAAEITLKAEVLGGPQPLPEGAIANFIAAKRG</sequence>
<dbReference type="InterPro" id="IPR036409">
    <property type="entry name" value="Aldolase_II/adducin_N_sf"/>
</dbReference>
<dbReference type="PANTHER" id="PTHR22789:SF0">
    <property type="entry name" value="3-OXO-TETRONATE 4-PHOSPHATE DECARBOXYLASE-RELATED"/>
    <property type="match status" value="1"/>
</dbReference>
<comment type="caution">
    <text evidence="4">The sequence shown here is derived from an EMBL/GenBank/DDBJ whole genome shotgun (WGS) entry which is preliminary data.</text>
</comment>
<feature type="domain" description="Class II aldolase/adducin N-terminal" evidence="3">
    <location>
        <begin position="23"/>
        <end position="199"/>
    </location>
</feature>
<dbReference type="InterPro" id="IPR050197">
    <property type="entry name" value="Aldolase_class_II_sugar_metab"/>
</dbReference>
<evidence type="ECO:0000256" key="2">
    <source>
        <dbReference type="ARBA" id="ARBA00023239"/>
    </source>
</evidence>
<dbReference type="PANTHER" id="PTHR22789">
    <property type="entry name" value="FUCULOSE PHOSPHATE ALDOLASE"/>
    <property type="match status" value="1"/>
</dbReference>
<protein>
    <submittedName>
        <fullName evidence="4">Class II aldolase/adducin family protein</fullName>
    </submittedName>
</protein>
<evidence type="ECO:0000313" key="5">
    <source>
        <dbReference type="Proteomes" id="UP001375382"/>
    </source>
</evidence>